<feature type="transmembrane region" description="Helical" evidence="1">
    <location>
        <begin position="94"/>
        <end position="115"/>
    </location>
</feature>
<name>A0ABW2TNG7_9PSEU</name>
<feature type="transmembrane region" description="Helical" evidence="1">
    <location>
        <begin position="48"/>
        <end position="66"/>
    </location>
</feature>
<sequence length="131" mass="13736">MSIDPMHLPIFGDPRPVSAPAAVRASVALLVVHAGVTVGSVVQSGVEPTLFVFSVALTVWFVYWVAEGRDWARVAACLSGFSSLFLSLGAGGGVVGLVLVVVSAVLLVSAARLMFRADVREYFESVDSEAL</sequence>
<evidence type="ECO:0000256" key="1">
    <source>
        <dbReference type="SAM" id="Phobius"/>
    </source>
</evidence>
<dbReference type="Proteomes" id="UP001596512">
    <property type="component" value="Unassembled WGS sequence"/>
</dbReference>
<proteinExistence type="predicted"/>
<evidence type="ECO:0000313" key="2">
    <source>
        <dbReference type="EMBL" id="MFC7615337.1"/>
    </source>
</evidence>
<organism evidence="2 3">
    <name type="scientific">Actinokineospora soli</name>
    <dbReference type="NCBI Taxonomy" id="1048753"/>
    <lineage>
        <taxon>Bacteria</taxon>
        <taxon>Bacillati</taxon>
        <taxon>Actinomycetota</taxon>
        <taxon>Actinomycetes</taxon>
        <taxon>Pseudonocardiales</taxon>
        <taxon>Pseudonocardiaceae</taxon>
        <taxon>Actinokineospora</taxon>
    </lineage>
</organism>
<comment type="caution">
    <text evidence="2">The sequence shown here is derived from an EMBL/GenBank/DDBJ whole genome shotgun (WGS) entry which is preliminary data.</text>
</comment>
<accession>A0ABW2TNG7</accession>
<evidence type="ECO:0008006" key="4">
    <source>
        <dbReference type="Google" id="ProtNLM"/>
    </source>
</evidence>
<keyword evidence="3" id="KW-1185">Reference proteome</keyword>
<evidence type="ECO:0000313" key="3">
    <source>
        <dbReference type="Proteomes" id="UP001596512"/>
    </source>
</evidence>
<keyword evidence="1" id="KW-0812">Transmembrane</keyword>
<dbReference type="EMBL" id="JBHTEY010000004">
    <property type="protein sequence ID" value="MFC7615337.1"/>
    <property type="molecule type" value="Genomic_DNA"/>
</dbReference>
<reference evidence="3" key="1">
    <citation type="journal article" date="2019" name="Int. J. Syst. Evol. Microbiol.">
        <title>The Global Catalogue of Microorganisms (GCM) 10K type strain sequencing project: providing services to taxonomists for standard genome sequencing and annotation.</title>
        <authorList>
            <consortium name="The Broad Institute Genomics Platform"/>
            <consortium name="The Broad Institute Genome Sequencing Center for Infectious Disease"/>
            <person name="Wu L."/>
            <person name="Ma J."/>
        </authorList>
    </citation>
    <scope>NUCLEOTIDE SEQUENCE [LARGE SCALE GENOMIC DNA]</scope>
    <source>
        <strain evidence="3">JCM 17695</strain>
    </source>
</reference>
<keyword evidence="1" id="KW-1133">Transmembrane helix</keyword>
<feature type="transmembrane region" description="Helical" evidence="1">
    <location>
        <begin position="21"/>
        <end position="42"/>
    </location>
</feature>
<keyword evidence="1" id="KW-0472">Membrane</keyword>
<gene>
    <name evidence="2" type="ORF">ACFQV2_19370</name>
</gene>
<protein>
    <recommendedName>
        <fullName evidence="4">SPW repeat-containing protein</fullName>
    </recommendedName>
</protein>